<reference evidence="2" key="1">
    <citation type="submission" date="2016-10" db="EMBL/GenBank/DDBJ databases">
        <authorList>
            <person name="de Groot N.N."/>
        </authorList>
    </citation>
    <scope>NUCLEOTIDE SEQUENCE</scope>
</reference>
<sequence>MFETLFSIIFVYIFILMGYMAKRIFKEEFDSKTLTLFSVYFLQPTRKNYTNIYTSFKNLYKSK</sequence>
<name>A0A1W1BU44_9ZZZZ</name>
<protein>
    <submittedName>
        <fullName evidence="2">Malate permease</fullName>
    </submittedName>
</protein>
<dbReference type="AlphaFoldDB" id="A0A1W1BU44"/>
<dbReference type="EMBL" id="FPHE01000072">
    <property type="protein sequence ID" value="SFV57049.1"/>
    <property type="molecule type" value="Genomic_DNA"/>
</dbReference>
<organism evidence="2">
    <name type="scientific">hydrothermal vent metagenome</name>
    <dbReference type="NCBI Taxonomy" id="652676"/>
    <lineage>
        <taxon>unclassified sequences</taxon>
        <taxon>metagenomes</taxon>
        <taxon>ecological metagenomes</taxon>
    </lineage>
</organism>
<gene>
    <name evidence="2" type="ORF">MNB_SV-12-202</name>
</gene>
<evidence type="ECO:0000313" key="2">
    <source>
        <dbReference type="EMBL" id="SFV57049.1"/>
    </source>
</evidence>
<keyword evidence="1" id="KW-0472">Membrane</keyword>
<keyword evidence="1" id="KW-0812">Transmembrane</keyword>
<feature type="transmembrane region" description="Helical" evidence="1">
    <location>
        <begin position="6"/>
        <end position="25"/>
    </location>
</feature>
<accession>A0A1W1BU44</accession>
<evidence type="ECO:0000256" key="1">
    <source>
        <dbReference type="SAM" id="Phobius"/>
    </source>
</evidence>
<keyword evidence="1" id="KW-1133">Transmembrane helix</keyword>
<proteinExistence type="predicted"/>